<evidence type="ECO:0000256" key="1">
    <source>
        <dbReference type="SAM" id="MobiDB-lite"/>
    </source>
</evidence>
<reference evidence="2 3" key="1">
    <citation type="submission" date="2018-03" db="EMBL/GenBank/DDBJ databases">
        <title>Diversity of phytobeneficial traits revealed by whole-genome analysis of worldwide-isolated phenazine-producing Pseudomonas spp.</title>
        <authorList>
            <person name="Biessy A."/>
            <person name="Novinscak A."/>
            <person name="Blom J."/>
            <person name="Leger G."/>
            <person name="Thomashow L.S."/>
            <person name="Cazorla F.M."/>
            <person name="Josic D."/>
            <person name="Filion M."/>
        </authorList>
    </citation>
    <scope>NUCLEOTIDE SEQUENCE [LARGE SCALE GENOMIC DNA]</scope>
    <source>
        <strain evidence="2 3">B25</strain>
    </source>
</reference>
<name>A0A3G7TN19_9PSED</name>
<sequence length="48" mass="5236">MEYLPGNRTPATGASGPLPHEQQRHPLMESDALICGNEGWIKSDPSVF</sequence>
<organism evidence="2 3">
    <name type="scientific">Pseudomonas chlororaphis</name>
    <dbReference type="NCBI Taxonomy" id="587753"/>
    <lineage>
        <taxon>Bacteria</taxon>
        <taxon>Pseudomonadati</taxon>
        <taxon>Pseudomonadota</taxon>
        <taxon>Gammaproteobacteria</taxon>
        <taxon>Pseudomonadales</taxon>
        <taxon>Pseudomonadaceae</taxon>
        <taxon>Pseudomonas</taxon>
    </lineage>
</organism>
<accession>A0A3G7TN19</accession>
<evidence type="ECO:0000313" key="3">
    <source>
        <dbReference type="Proteomes" id="UP000268048"/>
    </source>
</evidence>
<feature type="region of interest" description="Disordered" evidence="1">
    <location>
        <begin position="1"/>
        <end position="27"/>
    </location>
</feature>
<dbReference type="AlphaFoldDB" id="A0A3G7TN19"/>
<dbReference type="EMBL" id="CP027753">
    <property type="protein sequence ID" value="AZE47669.1"/>
    <property type="molecule type" value="Genomic_DNA"/>
</dbReference>
<protein>
    <submittedName>
        <fullName evidence="2">Uncharacterized protein</fullName>
    </submittedName>
</protein>
<proteinExistence type="predicted"/>
<evidence type="ECO:0000313" key="2">
    <source>
        <dbReference type="EMBL" id="AZE47669.1"/>
    </source>
</evidence>
<dbReference type="Proteomes" id="UP000268048">
    <property type="component" value="Chromosome"/>
</dbReference>
<gene>
    <name evidence="2" type="ORF">C4K04_1985</name>
</gene>